<accession>A0A7S4W6E8</accession>
<dbReference type="GO" id="GO:0005576">
    <property type="term" value="C:extracellular region"/>
    <property type="evidence" value="ECO:0007669"/>
    <property type="project" value="InterPro"/>
</dbReference>
<dbReference type="GO" id="GO:0008061">
    <property type="term" value="F:chitin binding"/>
    <property type="evidence" value="ECO:0007669"/>
    <property type="project" value="InterPro"/>
</dbReference>
<name>A0A7S4W6E8_9STRA</name>
<dbReference type="Pfam" id="PF01607">
    <property type="entry name" value="CBM_14"/>
    <property type="match status" value="1"/>
</dbReference>
<dbReference type="AlphaFoldDB" id="A0A7S4W6E8"/>
<gene>
    <name evidence="2" type="ORF">DBRI00130_LOCUS25542</name>
</gene>
<dbReference type="InterPro" id="IPR036508">
    <property type="entry name" value="Chitin-bd_dom_sf"/>
</dbReference>
<dbReference type="SUPFAM" id="SSF57625">
    <property type="entry name" value="Invertebrate chitin-binding proteins"/>
    <property type="match status" value="1"/>
</dbReference>
<dbReference type="InterPro" id="IPR002557">
    <property type="entry name" value="Chitin-bd_dom"/>
</dbReference>
<evidence type="ECO:0000259" key="1">
    <source>
        <dbReference type="Pfam" id="PF01607"/>
    </source>
</evidence>
<dbReference type="Gene3D" id="2.170.140.10">
    <property type="entry name" value="Chitin binding domain"/>
    <property type="match status" value="1"/>
</dbReference>
<reference evidence="2" key="1">
    <citation type="submission" date="2021-01" db="EMBL/GenBank/DDBJ databases">
        <authorList>
            <person name="Corre E."/>
            <person name="Pelletier E."/>
            <person name="Niang G."/>
            <person name="Scheremetjew M."/>
            <person name="Finn R."/>
            <person name="Kale V."/>
            <person name="Holt S."/>
            <person name="Cochrane G."/>
            <person name="Meng A."/>
            <person name="Brown T."/>
            <person name="Cohen L."/>
        </authorList>
    </citation>
    <scope>NUCLEOTIDE SEQUENCE</scope>
    <source>
        <strain evidence="2">GSO104</strain>
    </source>
</reference>
<evidence type="ECO:0000313" key="2">
    <source>
        <dbReference type="EMBL" id="CAE4627466.1"/>
    </source>
</evidence>
<protein>
    <recommendedName>
        <fullName evidence="1">Chitin-binding type-2 domain-containing protein</fullName>
    </recommendedName>
</protein>
<organism evidence="2">
    <name type="scientific">Ditylum brightwellii</name>
    <dbReference type="NCBI Taxonomy" id="49249"/>
    <lineage>
        <taxon>Eukaryota</taxon>
        <taxon>Sar</taxon>
        <taxon>Stramenopiles</taxon>
        <taxon>Ochrophyta</taxon>
        <taxon>Bacillariophyta</taxon>
        <taxon>Mediophyceae</taxon>
        <taxon>Lithodesmiophycidae</taxon>
        <taxon>Lithodesmiales</taxon>
        <taxon>Lithodesmiaceae</taxon>
        <taxon>Ditylum</taxon>
    </lineage>
</organism>
<dbReference type="EMBL" id="HBNS01032595">
    <property type="protein sequence ID" value="CAE4627466.1"/>
    <property type="molecule type" value="Transcribed_RNA"/>
</dbReference>
<sequence length="187" mass="20306">MKLSLQVAAFVFLQSKYVVSSASRDRHTNQNEHGSYDILANLRGRELGSCFDCSDKNPCAPSLSTPDVYYYPRCGNVTSFVQCGNEGECHIQTCPSGLHWDADTLACSFAQPTHAPSAAPSSSPSASCFDCTNGRNPCDPLAEAGKYYYSNCDAHKYVQCSNAGQCYTHDCPANLRWDDAISTCVSV</sequence>
<proteinExistence type="predicted"/>
<feature type="domain" description="Chitin-binding type-2" evidence="1">
    <location>
        <begin position="70"/>
        <end position="111"/>
    </location>
</feature>